<dbReference type="InterPro" id="IPR016040">
    <property type="entry name" value="NAD(P)-bd_dom"/>
</dbReference>
<accession>A0ABQ6JT99</accession>
<evidence type="ECO:0000259" key="2">
    <source>
        <dbReference type="Pfam" id="PF13460"/>
    </source>
</evidence>
<dbReference type="SUPFAM" id="SSF51735">
    <property type="entry name" value="NAD(P)-binding Rossmann-fold domains"/>
    <property type="match status" value="1"/>
</dbReference>
<dbReference type="PANTHER" id="PTHR48079:SF6">
    <property type="entry name" value="NAD(P)-BINDING DOMAIN-CONTAINING PROTEIN-RELATED"/>
    <property type="match status" value="1"/>
</dbReference>
<organism evidence="3 4">
    <name type="scientific">Homoserinibacter gongjuensis</name>
    <dbReference type="NCBI Taxonomy" id="1162968"/>
    <lineage>
        <taxon>Bacteria</taxon>
        <taxon>Bacillati</taxon>
        <taxon>Actinomycetota</taxon>
        <taxon>Actinomycetes</taxon>
        <taxon>Micrococcales</taxon>
        <taxon>Microbacteriaceae</taxon>
        <taxon>Homoserinibacter</taxon>
    </lineage>
</organism>
<evidence type="ECO:0000313" key="3">
    <source>
        <dbReference type="EMBL" id="GMA90721.1"/>
    </source>
</evidence>
<evidence type="ECO:0000313" key="4">
    <source>
        <dbReference type="Proteomes" id="UP001157069"/>
    </source>
</evidence>
<feature type="region of interest" description="Disordered" evidence="1">
    <location>
        <begin position="164"/>
        <end position="189"/>
    </location>
</feature>
<keyword evidence="4" id="KW-1185">Reference proteome</keyword>
<dbReference type="InterPro" id="IPR051783">
    <property type="entry name" value="NAD(P)-dependent_oxidoreduct"/>
</dbReference>
<dbReference type="Gene3D" id="3.40.50.720">
    <property type="entry name" value="NAD(P)-binding Rossmann-like Domain"/>
    <property type="match status" value="1"/>
</dbReference>
<sequence>MRVLLTGASGFIGQAVLAALRAAGHGVVAPVRSIASADRVAAVGGVAIQGDVTDVDWFAEQLVSVDAAVHAATPGDGSSADFDARVVDGVLAAFAATGKPYLHTSGIWLWGSNPRIDEHDPLDPPALTGWRVPIEERLLQADIVATIPAPGIVYSGRRGLPGLLATSDEPHSPCDSSATDASTGRRSTRTIWRASMCT</sequence>
<comment type="caution">
    <text evidence="3">The sequence shown here is derived from an EMBL/GenBank/DDBJ whole genome shotgun (WGS) entry which is preliminary data.</text>
</comment>
<protein>
    <recommendedName>
        <fullName evidence="2">NAD(P)-binding domain-containing protein</fullName>
    </recommendedName>
</protein>
<dbReference type="InterPro" id="IPR036291">
    <property type="entry name" value="NAD(P)-bd_dom_sf"/>
</dbReference>
<name>A0ABQ6JT99_9MICO</name>
<evidence type="ECO:0000256" key="1">
    <source>
        <dbReference type="SAM" id="MobiDB-lite"/>
    </source>
</evidence>
<dbReference type="Pfam" id="PF13460">
    <property type="entry name" value="NAD_binding_10"/>
    <property type="match status" value="1"/>
</dbReference>
<proteinExistence type="predicted"/>
<gene>
    <name evidence="3" type="ORF">GCM10025869_12500</name>
</gene>
<reference evidence="4" key="1">
    <citation type="journal article" date="2019" name="Int. J. Syst. Evol. Microbiol.">
        <title>The Global Catalogue of Microorganisms (GCM) 10K type strain sequencing project: providing services to taxonomists for standard genome sequencing and annotation.</title>
        <authorList>
            <consortium name="The Broad Institute Genomics Platform"/>
            <consortium name="The Broad Institute Genome Sequencing Center for Infectious Disease"/>
            <person name="Wu L."/>
            <person name="Ma J."/>
        </authorList>
    </citation>
    <scope>NUCLEOTIDE SEQUENCE [LARGE SCALE GENOMIC DNA]</scope>
    <source>
        <strain evidence="4">NBRC 108755</strain>
    </source>
</reference>
<feature type="domain" description="NAD(P)-binding" evidence="2">
    <location>
        <begin position="7"/>
        <end position="98"/>
    </location>
</feature>
<dbReference type="RefSeq" id="WP_284298616.1">
    <property type="nucleotide sequence ID" value="NZ_BSVA01000001.1"/>
</dbReference>
<dbReference type="PANTHER" id="PTHR48079">
    <property type="entry name" value="PROTEIN YEEZ"/>
    <property type="match status" value="1"/>
</dbReference>
<dbReference type="Proteomes" id="UP001157069">
    <property type="component" value="Unassembled WGS sequence"/>
</dbReference>
<feature type="compositionally biased region" description="Polar residues" evidence="1">
    <location>
        <begin position="174"/>
        <end position="185"/>
    </location>
</feature>
<dbReference type="EMBL" id="BSVA01000001">
    <property type="protein sequence ID" value="GMA90721.1"/>
    <property type="molecule type" value="Genomic_DNA"/>
</dbReference>